<gene>
    <name evidence="5" type="ORF">SAMN05421854_114152</name>
</gene>
<keyword evidence="3" id="KW-0804">Transcription</keyword>
<dbReference type="AlphaFoldDB" id="A0A1I5ZAP1"/>
<evidence type="ECO:0000313" key="6">
    <source>
        <dbReference type="Proteomes" id="UP000199137"/>
    </source>
</evidence>
<dbReference type="PROSITE" id="PS00041">
    <property type="entry name" value="HTH_ARAC_FAMILY_1"/>
    <property type="match status" value="1"/>
</dbReference>
<dbReference type="STRING" id="112413.SAMN05421854_114152"/>
<reference evidence="5 6" key="1">
    <citation type="submission" date="2016-10" db="EMBL/GenBank/DDBJ databases">
        <authorList>
            <person name="de Groot N.N."/>
        </authorList>
    </citation>
    <scope>NUCLEOTIDE SEQUENCE [LARGE SCALE GENOMIC DNA]</scope>
    <source>
        <strain evidence="5 6">DSM 44637</strain>
    </source>
</reference>
<dbReference type="SUPFAM" id="SSF46689">
    <property type="entry name" value="Homeodomain-like"/>
    <property type="match status" value="2"/>
</dbReference>
<organism evidence="5 6">
    <name type="scientific">Amycolatopsis rubida</name>
    <dbReference type="NCBI Taxonomy" id="112413"/>
    <lineage>
        <taxon>Bacteria</taxon>
        <taxon>Bacillati</taxon>
        <taxon>Actinomycetota</taxon>
        <taxon>Actinomycetes</taxon>
        <taxon>Pseudonocardiales</taxon>
        <taxon>Pseudonocardiaceae</taxon>
        <taxon>Amycolatopsis</taxon>
    </lineage>
</organism>
<evidence type="ECO:0000256" key="3">
    <source>
        <dbReference type="ARBA" id="ARBA00023163"/>
    </source>
</evidence>
<dbReference type="InterPro" id="IPR018060">
    <property type="entry name" value="HTH_AraC"/>
</dbReference>
<dbReference type="PRINTS" id="PR00032">
    <property type="entry name" value="HTHARAC"/>
</dbReference>
<dbReference type="EMBL" id="FOWC01000014">
    <property type="protein sequence ID" value="SFQ53531.1"/>
    <property type="molecule type" value="Genomic_DNA"/>
</dbReference>
<dbReference type="InterPro" id="IPR050204">
    <property type="entry name" value="AraC_XylS_family_regulators"/>
</dbReference>
<evidence type="ECO:0000256" key="1">
    <source>
        <dbReference type="ARBA" id="ARBA00023015"/>
    </source>
</evidence>
<dbReference type="GO" id="GO:0043565">
    <property type="term" value="F:sequence-specific DNA binding"/>
    <property type="evidence" value="ECO:0007669"/>
    <property type="project" value="InterPro"/>
</dbReference>
<accession>A0A1I5ZAP1</accession>
<proteinExistence type="predicted"/>
<feature type="domain" description="HTH araC/xylS-type" evidence="4">
    <location>
        <begin position="202"/>
        <end position="300"/>
    </location>
</feature>
<evidence type="ECO:0000256" key="2">
    <source>
        <dbReference type="ARBA" id="ARBA00023125"/>
    </source>
</evidence>
<dbReference type="Gene3D" id="1.10.10.60">
    <property type="entry name" value="Homeodomain-like"/>
    <property type="match status" value="2"/>
</dbReference>
<dbReference type="OrthoDB" id="241790at2"/>
<dbReference type="InterPro" id="IPR018062">
    <property type="entry name" value="HTH_AraC-typ_CS"/>
</dbReference>
<keyword evidence="2 5" id="KW-0238">DNA-binding</keyword>
<dbReference type="InterPro" id="IPR032783">
    <property type="entry name" value="AraC_lig"/>
</dbReference>
<dbReference type="Pfam" id="PF12852">
    <property type="entry name" value="Cupin_6"/>
    <property type="match status" value="1"/>
</dbReference>
<keyword evidence="1" id="KW-0805">Transcription regulation</keyword>
<protein>
    <submittedName>
        <fullName evidence="5">AraC-type DNA-binding protein</fullName>
    </submittedName>
</protein>
<evidence type="ECO:0000259" key="4">
    <source>
        <dbReference type="PROSITE" id="PS01124"/>
    </source>
</evidence>
<dbReference type="PANTHER" id="PTHR46796:SF7">
    <property type="entry name" value="ARAC FAMILY TRANSCRIPTIONAL REGULATOR"/>
    <property type="match status" value="1"/>
</dbReference>
<dbReference type="Pfam" id="PF12833">
    <property type="entry name" value="HTH_18"/>
    <property type="match status" value="1"/>
</dbReference>
<evidence type="ECO:0000313" key="5">
    <source>
        <dbReference type="EMBL" id="SFQ53531.1"/>
    </source>
</evidence>
<sequence>MLADRHPDPLSQVLALAGARCHLTGKLSASGRWALRFPARGRLKIIAVRRGSCTFTSGGQSGELRSGEAIAVNGAHPFVLRTDADVLPIDAETMTVPDHRIGTADEFSGIGGEVTVEPGGEALLVQALPPLMHISAAHPQASALDWLLRELDTEMGHDRPGRSFTRDQLAQLLLVHILRAYLAQPNALPAGRLRILADPRLAPAAQALHENPAHTWRLDELARLAAMSRTGFAARFRAVAGVPPLAYLTEWRMRIAAYELTHHDTPVSALSAQLGYTSESAFITAFKRAFGRTPLQHRHQHHDLHRAEPLA</sequence>
<dbReference type="GO" id="GO:0003700">
    <property type="term" value="F:DNA-binding transcription factor activity"/>
    <property type="evidence" value="ECO:0007669"/>
    <property type="project" value="InterPro"/>
</dbReference>
<dbReference type="SMART" id="SM00342">
    <property type="entry name" value="HTH_ARAC"/>
    <property type="match status" value="1"/>
</dbReference>
<dbReference type="PROSITE" id="PS01124">
    <property type="entry name" value="HTH_ARAC_FAMILY_2"/>
    <property type="match status" value="1"/>
</dbReference>
<dbReference type="InterPro" id="IPR020449">
    <property type="entry name" value="Tscrpt_reg_AraC-type_HTH"/>
</dbReference>
<dbReference type="Proteomes" id="UP000199137">
    <property type="component" value="Unassembled WGS sequence"/>
</dbReference>
<dbReference type="RefSeq" id="WP_093576290.1">
    <property type="nucleotide sequence ID" value="NZ_FOWC01000014.1"/>
</dbReference>
<dbReference type="InterPro" id="IPR009057">
    <property type="entry name" value="Homeodomain-like_sf"/>
</dbReference>
<dbReference type="PANTHER" id="PTHR46796">
    <property type="entry name" value="HTH-TYPE TRANSCRIPTIONAL ACTIVATOR RHAS-RELATED"/>
    <property type="match status" value="1"/>
</dbReference>
<name>A0A1I5ZAP1_9PSEU</name>